<sequence length="134" mass="14751">MSVEVLLQPQDCLSPRSVIRNSDNNSHRNARSVAFKGNRCFTCALPNPSVSSRSNATTGGHLGRPMILRRGESTRSRKVVAPVDEGVLRRGTLYAGSAFNVSPEPSSLPLPSFSRKKDTEDCATRDLRRLLRLE</sequence>
<gene>
    <name evidence="1" type="ORF">MLD38_016879</name>
</gene>
<organism evidence="1 2">
    <name type="scientific">Melastoma candidum</name>
    <dbReference type="NCBI Taxonomy" id="119954"/>
    <lineage>
        <taxon>Eukaryota</taxon>
        <taxon>Viridiplantae</taxon>
        <taxon>Streptophyta</taxon>
        <taxon>Embryophyta</taxon>
        <taxon>Tracheophyta</taxon>
        <taxon>Spermatophyta</taxon>
        <taxon>Magnoliopsida</taxon>
        <taxon>eudicotyledons</taxon>
        <taxon>Gunneridae</taxon>
        <taxon>Pentapetalae</taxon>
        <taxon>rosids</taxon>
        <taxon>malvids</taxon>
        <taxon>Myrtales</taxon>
        <taxon>Melastomataceae</taxon>
        <taxon>Melastomatoideae</taxon>
        <taxon>Melastomateae</taxon>
        <taxon>Melastoma</taxon>
    </lineage>
</organism>
<evidence type="ECO:0000313" key="1">
    <source>
        <dbReference type="EMBL" id="KAI4368305.1"/>
    </source>
</evidence>
<reference evidence="2" key="1">
    <citation type="journal article" date="2023" name="Front. Plant Sci.">
        <title>Chromosomal-level genome assembly of Melastoma candidum provides insights into trichome evolution.</title>
        <authorList>
            <person name="Zhong Y."/>
            <person name="Wu W."/>
            <person name="Sun C."/>
            <person name="Zou P."/>
            <person name="Liu Y."/>
            <person name="Dai S."/>
            <person name="Zhou R."/>
        </authorList>
    </citation>
    <scope>NUCLEOTIDE SEQUENCE [LARGE SCALE GENOMIC DNA]</scope>
</reference>
<keyword evidence="2" id="KW-1185">Reference proteome</keyword>
<comment type="caution">
    <text evidence="1">The sequence shown here is derived from an EMBL/GenBank/DDBJ whole genome shotgun (WGS) entry which is preliminary data.</text>
</comment>
<dbReference type="Proteomes" id="UP001057402">
    <property type="component" value="Chromosome 5"/>
</dbReference>
<accession>A0ACB9QNX4</accession>
<name>A0ACB9QNX4_9MYRT</name>
<proteinExistence type="predicted"/>
<evidence type="ECO:0000313" key="2">
    <source>
        <dbReference type="Proteomes" id="UP001057402"/>
    </source>
</evidence>
<dbReference type="EMBL" id="CM042884">
    <property type="protein sequence ID" value="KAI4368305.1"/>
    <property type="molecule type" value="Genomic_DNA"/>
</dbReference>
<protein>
    <submittedName>
        <fullName evidence="1">Uncharacterized protein</fullName>
    </submittedName>
</protein>